<dbReference type="PANTHER" id="PTHR38776:SF1">
    <property type="entry name" value="MLTA-INTERACTING PROTEIN-RELATED"/>
    <property type="match status" value="1"/>
</dbReference>
<dbReference type="GO" id="GO:0009279">
    <property type="term" value="C:cell outer membrane"/>
    <property type="evidence" value="ECO:0007669"/>
    <property type="project" value="UniProtKB-SubCell"/>
</dbReference>
<comment type="subcellular location">
    <subcellularLocation>
        <location evidence="1">Cell outer membrane</location>
    </subcellularLocation>
</comment>
<comment type="similarity">
    <text evidence="2">Belongs to the MipA/OmpV family.</text>
</comment>
<organism evidence="7 8">
    <name type="scientific">Rouxiella aceris</name>
    <dbReference type="NCBI Taxonomy" id="2703884"/>
    <lineage>
        <taxon>Bacteria</taxon>
        <taxon>Pseudomonadati</taxon>
        <taxon>Pseudomonadota</taxon>
        <taxon>Gammaproteobacteria</taxon>
        <taxon>Enterobacterales</taxon>
        <taxon>Yersiniaceae</taxon>
        <taxon>Rouxiella</taxon>
    </lineage>
</organism>
<comment type="caution">
    <text evidence="7">The sequence shown here is derived from an EMBL/GenBank/DDBJ whole genome shotgun (WGS) entry which is preliminary data.</text>
</comment>
<evidence type="ECO:0000256" key="6">
    <source>
        <dbReference type="SAM" id="SignalP"/>
    </source>
</evidence>
<evidence type="ECO:0000256" key="1">
    <source>
        <dbReference type="ARBA" id="ARBA00004442"/>
    </source>
</evidence>
<accession>A0A848MMA3</accession>
<proteinExistence type="inferred from homology"/>
<keyword evidence="8" id="KW-1185">Reference proteome</keyword>
<dbReference type="PANTHER" id="PTHR38776">
    <property type="entry name" value="MLTA-INTERACTING PROTEIN-RELATED"/>
    <property type="match status" value="1"/>
</dbReference>
<evidence type="ECO:0000256" key="4">
    <source>
        <dbReference type="ARBA" id="ARBA00023136"/>
    </source>
</evidence>
<dbReference type="EMBL" id="JAADJU010000007">
    <property type="protein sequence ID" value="NMP28180.1"/>
    <property type="molecule type" value="Genomic_DNA"/>
</dbReference>
<dbReference type="Proteomes" id="UP000585363">
    <property type="component" value="Unassembled WGS sequence"/>
</dbReference>
<reference evidence="7 8" key="2">
    <citation type="submission" date="2020-06" db="EMBL/GenBank/DDBJ databases">
        <title>Polyphasic characterization of a Rahnella strain isolated from tree sap.</title>
        <authorList>
            <person name="Kim I.S."/>
        </authorList>
    </citation>
    <scope>NUCLEOTIDE SEQUENCE [LARGE SCALE GENOMIC DNA]</scope>
    <source>
        <strain evidence="7 8">SAP-1</strain>
    </source>
</reference>
<evidence type="ECO:0000256" key="2">
    <source>
        <dbReference type="ARBA" id="ARBA00005722"/>
    </source>
</evidence>
<dbReference type="RefSeq" id="WP_169403874.1">
    <property type="nucleotide sequence ID" value="NZ_JAADJU010000007.1"/>
</dbReference>
<dbReference type="InterPro" id="IPR010583">
    <property type="entry name" value="MipA"/>
</dbReference>
<gene>
    <name evidence="7" type="ORF">GW590_15055</name>
</gene>
<evidence type="ECO:0000256" key="3">
    <source>
        <dbReference type="ARBA" id="ARBA00022729"/>
    </source>
</evidence>
<keyword evidence="3 6" id="KW-0732">Signal</keyword>
<evidence type="ECO:0000256" key="5">
    <source>
        <dbReference type="ARBA" id="ARBA00023237"/>
    </source>
</evidence>
<feature type="signal peptide" evidence="6">
    <location>
        <begin position="1"/>
        <end position="19"/>
    </location>
</feature>
<feature type="chain" id="PRO_5033022446" evidence="6">
    <location>
        <begin position="20"/>
        <end position="244"/>
    </location>
</feature>
<evidence type="ECO:0000313" key="7">
    <source>
        <dbReference type="EMBL" id="NMP28180.1"/>
    </source>
</evidence>
<keyword evidence="4" id="KW-0472">Membrane</keyword>
<protein>
    <submittedName>
        <fullName evidence="7">MipA/OmpV family protein</fullName>
    </submittedName>
</protein>
<keyword evidence="5" id="KW-0998">Cell outer membrane</keyword>
<reference evidence="7 8" key="1">
    <citation type="submission" date="2020-01" db="EMBL/GenBank/DDBJ databases">
        <authorList>
            <person name="Lee S.D."/>
        </authorList>
    </citation>
    <scope>NUCLEOTIDE SEQUENCE [LARGE SCALE GENOMIC DNA]</scope>
    <source>
        <strain evidence="7 8">SAP-1</strain>
    </source>
</reference>
<dbReference type="Pfam" id="PF06629">
    <property type="entry name" value="MipA"/>
    <property type="match status" value="1"/>
</dbReference>
<sequence>MITRILSASLLLIAVTTQAKDLALGLDNEWQISPYRATRVDYFPFPLLTWTGDTFYIDGDEAGILAWKDEYNELKIKGLWFDRSYDRGDGNGWAMQQLNNRRTTMMAGVSYQRITPLGALFGQVAADTLGVSNGIMATLSWQALLPIEQLAVIPAFGLDWESARQNRYYYGVSDAESERSSLPAYNPTASLTPWIQMAFDYTFSPRWDGYASARVNFLDQTVTSSPMVDKSQSYVVDVGVNYHF</sequence>
<evidence type="ECO:0000313" key="8">
    <source>
        <dbReference type="Proteomes" id="UP000585363"/>
    </source>
</evidence>
<name>A0A848MMA3_9GAMM</name>
<dbReference type="AlphaFoldDB" id="A0A848MMA3"/>
<dbReference type="GO" id="GO:0009252">
    <property type="term" value="P:peptidoglycan biosynthetic process"/>
    <property type="evidence" value="ECO:0007669"/>
    <property type="project" value="TreeGrafter"/>
</dbReference>